<proteinExistence type="predicted"/>
<keyword evidence="3" id="KW-1185">Reference proteome</keyword>
<comment type="caution">
    <text evidence="2">The sequence shown here is derived from an EMBL/GenBank/DDBJ whole genome shotgun (WGS) entry which is preliminary data.</text>
</comment>
<evidence type="ECO:0000313" key="2">
    <source>
        <dbReference type="EMBL" id="KAL0119284.1"/>
    </source>
</evidence>
<evidence type="ECO:0000313" key="3">
    <source>
        <dbReference type="Proteomes" id="UP001430953"/>
    </source>
</evidence>
<dbReference type="AlphaFoldDB" id="A0AAW2FW01"/>
<feature type="compositionally biased region" description="Polar residues" evidence="1">
    <location>
        <begin position="12"/>
        <end position="30"/>
    </location>
</feature>
<dbReference type="Proteomes" id="UP001430953">
    <property type="component" value="Unassembled WGS sequence"/>
</dbReference>
<evidence type="ECO:0000256" key="1">
    <source>
        <dbReference type="SAM" id="MobiDB-lite"/>
    </source>
</evidence>
<dbReference type="EMBL" id="JADYXP020000008">
    <property type="protein sequence ID" value="KAL0119284.1"/>
    <property type="molecule type" value="Genomic_DNA"/>
</dbReference>
<accession>A0AAW2FW01</accession>
<organism evidence="2 3">
    <name type="scientific">Cardiocondyla obscurior</name>
    <dbReference type="NCBI Taxonomy" id="286306"/>
    <lineage>
        <taxon>Eukaryota</taxon>
        <taxon>Metazoa</taxon>
        <taxon>Ecdysozoa</taxon>
        <taxon>Arthropoda</taxon>
        <taxon>Hexapoda</taxon>
        <taxon>Insecta</taxon>
        <taxon>Pterygota</taxon>
        <taxon>Neoptera</taxon>
        <taxon>Endopterygota</taxon>
        <taxon>Hymenoptera</taxon>
        <taxon>Apocrita</taxon>
        <taxon>Aculeata</taxon>
        <taxon>Formicoidea</taxon>
        <taxon>Formicidae</taxon>
        <taxon>Myrmicinae</taxon>
        <taxon>Cardiocondyla</taxon>
    </lineage>
</organism>
<reference evidence="2 3" key="1">
    <citation type="submission" date="2023-03" db="EMBL/GenBank/DDBJ databases">
        <title>High recombination rates correlate with genetic variation in Cardiocondyla obscurior ants.</title>
        <authorList>
            <person name="Errbii M."/>
        </authorList>
    </citation>
    <scope>NUCLEOTIDE SEQUENCE [LARGE SCALE GENOMIC DNA]</scope>
    <source>
        <strain evidence="2">Alpha-2009</strain>
        <tissue evidence="2">Whole body</tissue>
    </source>
</reference>
<sequence length="160" mass="18105">MRARCLEIRASGQRTQNQPTSRRTNHSTSGGRYAEGASPSRSRLRKISTPFSLDVDSSPPRRPSTSPGPLPPSHPFRPLLPRCSRTPLHLSPTTTASACIDANLPRLRERGRGEDFFICPDSFRPRDYPTPPRDGSRRWWWRRRASRGCSRRPRDSASSV</sequence>
<gene>
    <name evidence="2" type="ORF">PUN28_009692</name>
</gene>
<name>A0AAW2FW01_9HYME</name>
<feature type="region of interest" description="Disordered" evidence="1">
    <location>
        <begin position="1"/>
        <end position="88"/>
    </location>
</feature>
<feature type="compositionally biased region" description="Pro residues" evidence="1">
    <location>
        <begin position="60"/>
        <end position="75"/>
    </location>
</feature>
<protein>
    <submittedName>
        <fullName evidence="2">Uncharacterized protein</fullName>
    </submittedName>
</protein>